<organism evidence="2 3">
    <name type="scientific">Dendrobium thyrsiflorum</name>
    <name type="common">Pinecone-like raceme dendrobium</name>
    <name type="synonym">Orchid</name>
    <dbReference type="NCBI Taxonomy" id="117978"/>
    <lineage>
        <taxon>Eukaryota</taxon>
        <taxon>Viridiplantae</taxon>
        <taxon>Streptophyta</taxon>
        <taxon>Embryophyta</taxon>
        <taxon>Tracheophyta</taxon>
        <taxon>Spermatophyta</taxon>
        <taxon>Magnoliopsida</taxon>
        <taxon>Liliopsida</taxon>
        <taxon>Asparagales</taxon>
        <taxon>Orchidaceae</taxon>
        <taxon>Epidendroideae</taxon>
        <taxon>Malaxideae</taxon>
        <taxon>Dendrobiinae</taxon>
        <taxon>Dendrobium</taxon>
    </lineage>
</organism>
<reference evidence="2 3" key="1">
    <citation type="journal article" date="2024" name="Plant Biotechnol. J.">
        <title>Dendrobium thyrsiflorum genome and its molecular insights into genes involved in important horticultural traits.</title>
        <authorList>
            <person name="Chen B."/>
            <person name="Wang J.Y."/>
            <person name="Zheng P.J."/>
            <person name="Li K.L."/>
            <person name="Liang Y.M."/>
            <person name="Chen X.F."/>
            <person name="Zhang C."/>
            <person name="Zhao X."/>
            <person name="He X."/>
            <person name="Zhang G.Q."/>
            <person name="Liu Z.J."/>
            <person name="Xu Q."/>
        </authorList>
    </citation>
    <scope>NUCLEOTIDE SEQUENCE [LARGE SCALE GENOMIC DNA]</scope>
    <source>
        <strain evidence="2">GZMU011</strain>
    </source>
</reference>
<comment type="caution">
    <text evidence="2">The sequence shown here is derived from an EMBL/GenBank/DDBJ whole genome shotgun (WGS) entry which is preliminary data.</text>
</comment>
<feature type="region of interest" description="Disordered" evidence="1">
    <location>
        <begin position="54"/>
        <end position="78"/>
    </location>
</feature>
<sequence>MAGRKVEVLEGELGQLKSDFEEKMSYFQNQITSVNERMEGKFVVVEDMLKKETLEAKETTEGQGRGGNPNALRGRENP</sequence>
<evidence type="ECO:0000313" key="2">
    <source>
        <dbReference type="EMBL" id="KAL0921031.1"/>
    </source>
</evidence>
<evidence type="ECO:0000313" key="3">
    <source>
        <dbReference type="Proteomes" id="UP001552299"/>
    </source>
</evidence>
<dbReference type="Proteomes" id="UP001552299">
    <property type="component" value="Unassembled WGS sequence"/>
</dbReference>
<dbReference type="AlphaFoldDB" id="A0ABD0V8G0"/>
<protein>
    <submittedName>
        <fullName evidence="2">Uncharacterized protein</fullName>
    </submittedName>
</protein>
<gene>
    <name evidence="2" type="ORF">M5K25_008059</name>
</gene>
<proteinExistence type="predicted"/>
<evidence type="ECO:0000256" key="1">
    <source>
        <dbReference type="SAM" id="MobiDB-lite"/>
    </source>
</evidence>
<name>A0ABD0V8G0_DENTH</name>
<dbReference type="EMBL" id="JANQDX010000007">
    <property type="protein sequence ID" value="KAL0921031.1"/>
    <property type="molecule type" value="Genomic_DNA"/>
</dbReference>
<keyword evidence="3" id="KW-1185">Reference proteome</keyword>
<accession>A0ABD0V8G0</accession>